<keyword evidence="2" id="KW-0732">Signal</keyword>
<gene>
    <name evidence="4" type="ORF">Asppvi_006015</name>
</gene>
<evidence type="ECO:0000256" key="2">
    <source>
        <dbReference type="SAM" id="SignalP"/>
    </source>
</evidence>
<comment type="caution">
    <text evidence="4">The sequence shown here is derived from an EMBL/GenBank/DDBJ whole genome shotgun (WGS) entry which is preliminary data.</text>
</comment>
<dbReference type="PANTHER" id="PTHR48081">
    <property type="entry name" value="AB HYDROLASE SUPERFAMILY PROTEIN C4A8.06C"/>
    <property type="match status" value="1"/>
</dbReference>
<dbReference type="InterPro" id="IPR013094">
    <property type="entry name" value="AB_hydrolase_3"/>
</dbReference>
<name>A0A9P3EUZ2_9EURO</name>
<sequence length="307" mass="33868">MATLSAFVRYLRLKLLVSFYRLIVKLLASPPRPRPDSVLRIPSRDNRRTIKANVYKPLEKYAGNKGPHPVLINFYGSGLAVPLYGADDGFCRFIATTSGYVVLDVEYRLAPEHPFPAAVHDVEDAVKYVLDRPEEYQTSQVSVSGFSSGGTLALVVPTLFPRGTFQSVIAFYPATDLARDPSMRKAPAPNAKPRSAFWTRIFREAYIGNMDPRDPRISPAYADTSKYPANMLVVTAELDSSALEAEDLAKKAEAEGVASGRNVVIRRMKECGHAFDKKNKDEACVQARDETYGLAVDMLKKVAGESG</sequence>
<reference evidence="4 5" key="1">
    <citation type="submission" date="2018-10" db="EMBL/GenBank/DDBJ databases">
        <title>Pan-genome distribution and transcriptional activeness of fungal secondary metabolism genes in Aspergillus section Fumigati.</title>
        <authorList>
            <person name="Takahashi H."/>
            <person name="Umemura M."/>
            <person name="Ninomiya A."/>
            <person name="Kusuya Y."/>
            <person name="Urayama S."/>
            <person name="Shimizu M."/>
            <person name="Watanabe A."/>
            <person name="Kamei K."/>
            <person name="Yaguchi T."/>
            <person name="Hagiwara D."/>
        </authorList>
    </citation>
    <scope>NUCLEOTIDE SEQUENCE [LARGE SCALE GENOMIC DNA]</scope>
    <source>
        <strain evidence="4 5">IFM 55266</strain>
    </source>
</reference>
<keyword evidence="5" id="KW-1185">Reference proteome</keyword>
<evidence type="ECO:0000256" key="1">
    <source>
        <dbReference type="ARBA" id="ARBA00022801"/>
    </source>
</evidence>
<dbReference type="Proteomes" id="UP001043456">
    <property type="component" value="Unassembled WGS sequence"/>
</dbReference>
<keyword evidence="1" id="KW-0378">Hydrolase</keyword>
<dbReference type="InterPro" id="IPR029058">
    <property type="entry name" value="AB_hydrolase_fold"/>
</dbReference>
<feature type="domain" description="Alpha/beta hydrolase fold-3" evidence="3">
    <location>
        <begin position="72"/>
        <end position="275"/>
    </location>
</feature>
<protein>
    <recommendedName>
        <fullName evidence="3">Alpha/beta hydrolase fold-3 domain-containing protein</fullName>
    </recommendedName>
</protein>
<evidence type="ECO:0000313" key="5">
    <source>
        <dbReference type="Proteomes" id="UP001043456"/>
    </source>
</evidence>
<dbReference type="EMBL" id="BHVY01000004">
    <property type="protein sequence ID" value="GIJ87112.1"/>
    <property type="molecule type" value="Genomic_DNA"/>
</dbReference>
<dbReference type="InterPro" id="IPR050300">
    <property type="entry name" value="GDXG_lipolytic_enzyme"/>
</dbReference>
<dbReference type="PANTHER" id="PTHR48081:SF8">
    <property type="entry name" value="ALPHA_BETA HYDROLASE FOLD-3 DOMAIN-CONTAINING PROTEIN-RELATED"/>
    <property type="match status" value="1"/>
</dbReference>
<dbReference type="SUPFAM" id="SSF53474">
    <property type="entry name" value="alpha/beta-Hydrolases"/>
    <property type="match status" value="1"/>
</dbReference>
<dbReference type="GeneID" id="67004626"/>
<organism evidence="4 5">
    <name type="scientific">Aspergillus pseudoviridinutans</name>
    <dbReference type="NCBI Taxonomy" id="1517512"/>
    <lineage>
        <taxon>Eukaryota</taxon>
        <taxon>Fungi</taxon>
        <taxon>Dikarya</taxon>
        <taxon>Ascomycota</taxon>
        <taxon>Pezizomycotina</taxon>
        <taxon>Eurotiomycetes</taxon>
        <taxon>Eurotiomycetidae</taxon>
        <taxon>Eurotiales</taxon>
        <taxon>Aspergillaceae</taxon>
        <taxon>Aspergillus</taxon>
        <taxon>Aspergillus subgen. Fumigati</taxon>
    </lineage>
</organism>
<dbReference type="RefSeq" id="XP_043157858.1">
    <property type="nucleotide sequence ID" value="XM_043301923.1"/>
</dbReference>
<dbReference type="Gene3D" id="3.40.50.1820">
    <property type="entry name" value="alpha/beta hydrolase"/>
    <property type="match status" value="1"/>
</dbReference>
<dbReference type="OrthoDB" id="408631at2759"/>
<dbReference type="Pfam" id="PF07859">
    <property type="entry name" value="Abhydrolase_3"/>
    <property type="match status" value="1"/>
</dbReference>
<accession>A0A9P3EUZ2</accession>
<evidence type="ECO:0000259" key="3">
    <source>
        <dbReference type="Pfam" id="PF07859"/>
    </source>
</evidence>
<dbReference type="AlphaFoldDB" id="A0A9P3EUZ2"/>
<dbReference type="GO" id="GO:0016787">
    <property type="term" value="F:hydrolase activity"/>
    <property type="evidence" value="ECO:0007669"/>
    <property type="project" value="UniProtKB-KW"/>
</dbReference>
<feature type="signal peptide" evidence="2">
    <location>
        <begin position="1"/>
        <end position="28"/>
    </location>
</feature>
<evidence type="ECO:0000313" key="4">
    <source>
        <dbReference type="EMBL" id="GIJ87112.1"/>
    </source>
</evidence>
<feature type="chain" id="PRO_5040486554" description="Alpha/beta hydrolase fold-3 domain-containing protein" evidence="2">
    <location>
        <begin position="29"/>
        <end position="307"/>
    </location>
</feature>
<proteinExistence type="predicted"/>